<evidence type="ECO:0000313" key="2">
    <source>
        <dbReference type="EMBL" id="RGJ08683.1"/>
    </source>
</evidence>
<protein>
    <submittedName>
        <fullName evidence="2">U-box domain-containing protein 56</fullName>
    </submittedName>
</protein>
<evidence type="ECO:0000313" key="5">
    <source>
        <dbReference type="Proteomes" id="UP000261257"/>
    </source>
</evidence>
<evidence type="ECO:0000313" key="1">
    <source>
        <dbReference type="EMBL" id="CUP49557.1"/>
    </source>
</evidence>
<reference evidence="1 4" key="1">
    <citation type="submission" date="2015-09" db="EMBL/GenBank/DDBJ databases">
        <authorList>
            <consortium name="Pathogen Informatics"/>
        </authorList>
    </citation>
    <scope>NUCLEOTIDE SEQUENCE [LARGE SCALE GENOMIC DNA]</scope>
    <source>
        <strain evidence="1 4">2789STDY5608850</strain>
    </source>
</reference>
<accession>A0A174NRS3</accession>
<proteinExistence type="predicted"/>
<evidence type="ECO:0000313" key="3">
    <source>
        <dbReference type="EMBL" id="RGL94821.1"/>
    </source>
</evidence>
<name>A0A174NRS3_9FIRM</name>
<reference evidence="5 6" key="2">
    <citation type="submission" date="2018-08" db="EMBL/GenBank/DDBJ databases">
        <title>A genome reference for cultivated species of the human gut microbiota.</title>
        <authorList>
            <person name="Zou Y."/>
            <person name="Xue W."/>
            <person name="Luo G."/>
        </authorList>
    </citation>
    <scope>NUCLEOTIDE SEQUENCE [LARGE SCALE GENOMIC DNA]</scope>
    <source>
        <strain evidence="3 5">TF05-11AC</strain>
        <strain evidence="2 6">TM09-12</strain>
    </source>
</reference>
<dbReference type="EMBL" id="QSSQ01000049">
    <property type="protein sequence ID" value="RGL94821.1"/>
    <property type="molecule type" value="Genomic_DNA"/>
</dbReference>
<organism evidence="1 4">
    <name type="scientific">Hungatella hathewayi</name>
    <dbReference type="NCBI Taxonomy" id="154046"/>
    <lineage>
        <taxon>Bacteria</taxon>
        <taxon>Bacillati</taxon>
        <taxon>Bacillota</taxon>
        <taxon>Clostridia</taxon>
        <taxon>Lachnospirales</taxon>
        <taxon>Lachnospiraceae</taxon>
        <taxon>Hungatella</taxon>
    </lineage>
</organism>
<evidence type="ECO:0000313" key="6">
    <source>
        <dbReference type="Proteomes" id="UP000263014"/>
    </source>
</evidence>
<dbReference type="AlphaFoldDB" id="A0A174NRS3"/>
<dbReference type="Proteomes" id="UP000263014">
    <property type="component" value="Unassembled WGS sequence"/>
</dbReference>
<dbReference type="RefSeq" id="WP_055660989.1">
    <property type="nucleotide sequence ID" value="NZ_CABIXC010000040.1"/>
</dbReference>
<sequence>MMNEELYEKLEQELEKNHVEEDVEDVLLDLAENIAERGIMDKEVIFKQSYGRTEVHGCGVCAEEDGETSVLIKWIRVGKKEFEIDDYFL</sequence>
<dbReference type="Proteomes" id="UP000095651">
    <property type="component" value="Unassembled WGS sequence"/>
</dbReference>
<dbReference type="Proteomes" id="UP000261257">
    <property type="component" value="Unassembled WGS sequence"/>
</dbReference>
<evidence type="ECO:0000313" key="4">
    <source>
        <dbReference type="Proteomes" id="UP000095651"/>
    </source>
</evidence>
<dbReference type="EMBL" id="QSON01000001">
    <property type="protein sequence ID" value="RGJ08683.1"/>
    <property type="molecule type" value="Genomic_DNA"/>
</dbReference>
<dbReference type="EMBL" id="CYZE01000040">
    <property type="protein sequence ID" value="CUP49557.1"/>
    <property type="molecule type" value="Genomic_DNA"/>
</dbReference>
<gene>
    <name evidence="3" type="ORF">DXC39_28850</name>
    <name evidence="2" type="ORF">DXD79_03455</name>
    <name evidence="1" type="ORF">ERS852407_06102</name>
</gene>